<keyword evidence="5 7" id="KW-0862">Zinc</keyword>
<name>A0A248LE94_9NEIS</name>
<dbReference type="GeneID" id="75109692"/>
<dbReference type="Gene3D" id="3.30.70.140">
    <property type="entry name" value="Aspartate carbamoyltransferase regulatory subunit, N-terminal domain"/>
    <property type="match status" value="1"/>
</dbReference>
<evidence type="ECO:0000256" key="1">
    <source>
        <dbReference type="ARBA" id="ARBA00002565"/>
    </source>
</evidence>
<evidence type="ECO:0000256" key="7">
    <source>
        <dbReference type="HAMAP-Rule" id="MF_00002"/>
    </source>
</evidence>
<dbReference type="PANTHER" id="PTHR35805:SF1">
    <property type="entry name" value="ASPARTATE CARBAMOYLTRANSFERASE REGULATORY CHAIN"/>
    <property type="match status" value="1"/>
</dbReference>
<keyword evidence="10" id="KW-0808">Transferase</keyword>
<dbReference type="AlphaFoldDB" id="A0A248LE94"/>
<dbReference type="GO" id="GO:0046872">
    <property type="term" value="F:metal ion binding"/>
    <property type="evidence" value="ECO:0007669"/>
    <property type="project" value="UniProtKB-KW"/>
</dbReference>
<feature type="domain" description="Aspartate carbamoyltransferase regulatory subunit N-terminal" evidence="8">
    <location>
        <begin position="11"/>
        <end position="102"/>
    </location>
</feature>
<evidence type="ECO:0000256" key="2">
    <source>
        <dbReference type="ARBA" id="ARBA00010498"/>
    </source>
</evidence>
<evidence type="ECO:0000313" key="12">
    <source>
        <dbReference type="Proteomes" id="UP000197424"/>
    </source>
</evidence>
<feature type="binding site" evidence="7">
    <location>
        <position position="118"/>
    </location>
    <ligand>
        <name>Zn(2+)</name>
        <dbReference type="ChEBI" id="CHEBI:29105"/>
    </ligand>
</feature>
<feature type="binding site" evidence="7">
    <location>
        <position position="143"/>
    </location>
    <ligand>
        <name>Zn(2+)</name>
        <dbReference type="ChEBI" id="CHEBI:29105"/>
    </ligand>
</feature>
<proteinExistence type="inferred from homology"/>
<feature type="domain" description="Aspartate carbamoyltransferase regulatory subunit C-terminal" evidence="9">
    <location>
        <begin position="106"/>
        <end position="155"/>
    </location>
</feature>
<comment type="function">
    <text evidence="1 7">Involved in allosteric regulation of aspartate carbamoyltransferase.</text>
</comment>
<reference evidence="12" key="2">
    <citation type="submission" date="2017-06" db="EMBL/GenBank/DDBJ databases">
        <title>Whole genome sequence of Laribacter hongkongensis LHGZ1.</title>
        <authorList>
            <person name="Chen D."/>
            <person name="Wu H."/>
            <person name="Chen J."/>
        </authorList>
    </citation>
    <scope>NUCLEOTIDE SEQUENCE [LARGE SCALE GENOMIC DNA]</scope>
    <source>
        <strain evidence="12">LHGZ1</strain>
    </source>
</reference>
<dbReference type="PANTHER" id="PTHR35805">
    <property type="entry name" value="ASPARTATE CARBAMOYLTRANSFERASE REGULATORY CHAIN"/>
    <property type="match status" value="1"/>
</dbReference>
<comment type="subunit">
    <text evidence="7">Contains catalytic and regulatory chains.</text>
</comment>
<feature type="binding site" evidence="7">
    <location>
        <position position="146"/>
    </location>
    <ligand>
        <name>Zn(2+)</name>
        <dbReference type="ChEBI" id="CHEBI:29105"/>
    </ligand>
</feature>
<dbReference type="InterPro" id="IPR020542">
    <property type="entry name" value="Asp_carbamoyltrfase_reg_C"/>
</dbReference>
<dbReference type="EMBL" id="JAJAXM010000022">
    <property type="protein sequence ID" value="MCG9026578.1"/>
    <property type="molecule type" value="Genomic_DNA"/>
</dbReference>
<dbReference type="SMR" id="A0A248LE94"/>
<dbReference type="Proteomes" id="UP001200247">
    <property type="component" value="Unassembled WGS sequence"/>
</dbReference>
<dbReference type="InterPro" id="IPR020545">
    <property type="entry name" value="Asp_carbamoyltransf_reg_N"/>
</dbReference>
<dbReference type="HAMAP" id="MF_00002">
    <property type="entry name" value="Asp_carb_tr_reg"/>
    <property type="match status" value="1"/>
</dbReference>
<dbReference type="GO" id="GO:0016740">
    <property type="term" value="F:transferase activity"/>
    <property type="evidence" value="ECO:0007669"/>
    <property type="project" value="UniProtKB-KW"/>
</dbReference>
<dbReference type="EMBL" id="CP022115">
    <property type="protein sequence ID" value="ASJ22841.1"/>
    <property type="molecule type" value="Genomic_DNA"/>
</dbReference>
<keyword evidence="6 7" id="KW-0665">Pyrimidine biosynthesis</keyword>
<reference evidence="10" key="3">
    <citation type="submission" date="2017-06" db="EMBL/GenBank/DDBJ databases">
        <authorList>
            <person name="Kim H.J."/>
            <person name="Triplett B.A."/>
        </authorList>
    </citation>
    <scope>NUCLEOTIDE SEQUENCE</scope>
    <source>
        <strain evidence="10">HLGZ1</strain>
    </source>
</reference>
<evidence type="ECO:0000313" key="13">
    <source>
        <dbReference type="Proteomes" id="UP001200247"/>
    </source>
</evidence>
<dbReference type="GO" id="GO:0006207">
    <property type="term" value="P:'de novo' pyrimidine nucleobase biosynthetic process"/>
    <property type="evidence" value="ECO:0007669"/>
    <property type="project" value="InterPro"/>
</dbReference>
<accession>A0A248LE94</accession>
<feature type="binding site" evidence="7">
    <location>
        <position position="113"/>
    </location>
    <ligand>
        <name>Zn(2+)</name>
        <dbReference type="ChEBI" id="CHEBI:29105"/>
    </ligand>
</feature>
<gene>
    <name evidence="7 11" type="primary">pyrI</name>
    <name evidence="11" type="ORF">LH440_11855</name>
    <name evidence="10" type="ORF">LHGZ1_0010</name>
</gene>
<reference evidence="11 13" key="4">
    <citation type="submission" date="2021-10" db="EMBL/GenBank/DDBJ databases">
        <title>Whole-genome sequencing analysis of Laribacter hongkongensis: virulence gene profiles, carbohydrate-active enzyme prediction, and antimicrobial resistance characterization.</title>
        <authorList>
            <person name="Yuan P."/>
            <person name="Zhan Y."/>
            <person name="Chen D."/>
        </authorList>
    </citation>
    <scope>NUCLEOTIDE SEQUENCE [LARGE SCALE GENOMIC DNA]</scope>
    <source>
        <strain evidence="11 13">W67</strain>
    </source>
</reference>
<dbReference type="Gene3D" id="2.30.30.20">
    <property type="entry name" value="Aspartate carbamoyltransferase regulatory subunit, C-terminal domain"/>
    <property type="match status" value="1"/>
</dbReference>
<sequence length="159" mass="17915">MDNKEKIDYTLKVEALKDGTAIDHIPASVGTKVLRMFGLMESGERLYVGLNLPSRRLGKKDLIKVENILLTAEQANQLALFAPNATVNVIRNFEVVEKHKLELPNQIEGVFSCPNSNCISHNEPVRSRFSVRRAKDGSVRMKCHYCEKSFSQDIVAELQ</sequence>
<evidence type="ECO:0000313" key="10">
    <source>
        <dbReference type="EMBL" id="ASJ22841.1"/>
    </source>
</evidence>
<dbReference type="GO" id="GO:0006221">
    <property type="term" value="P:pyrimidine nucleotide biosynthetic process"/>
    <property type="evidence" value="ECO:0007669"/>
    <property type="project" value="UniProtKB-UniRule"/>
</dbReference>
<protein>
    <recommendedName>
        <fullName evidence="3 7">Aspartate carbamoyltransferase regulatory chain</fullName>
    </recommendedName>
</protein>
<evidence type="ECO:0000256" key="5">
    <source>
        <dbReference type="ARBA" id="ARBA00022833"/>
    </source>
</evidence>
<evidence type="ECO:0000256" key="4">
    <source>
        <dbReference type="ARBA" id="ARBA00022723"/>
    </source>
</evidence>
<comment type="similarity">
    <text evidence="2 7">Belongs to the PyrI family.</text>
</comment>
<comment type="cofactor">
    <cofactor evidence="7">
        <name>Zn(2+)</name>
        <dbReference type="ChEBI" id="CHEBI:29105"/>
    </cofactor>
    <text evidence="7">Binds 1 zinc ion per subunit.</text>
</comment>
<keyword evidence="4 7" id="KW-0479">Metal-binding</keyword>
<evidence type="ECO:0000313" key="11">
    <source>
        <dbReference type="EMBL" id="MCG9026578.1"/>
    </source>
</evidence>
<dbReference type="RefSeq" id="WP_012695500.1">
    <property type="nucleotide sequence ID" value="NZ_CP022115.1"/>
</dbReference>
<dbReference type="OMA" id="CPNRNCI"/>
<evidence type="ECO:0000256" key="6">
    <source>
        <dbReference type="ARBA" id="ARBA00022975"/>
    </source>
</evidence>
<dbReference type="GO" id="GO:0009347">
    <property type="term" value="C:aspartate carbamoyltransferase complex"/>
    <property type="evidence" value="ECO:0007669"/>
    <property type="project" value="InterPro"/>
</dbReference>
<dbReference type="Pfam" id="PF01948">
    <property type="entry name" value="PyrI"/>
    <property type="match status" value="1"/>
</dbReference>
<reference evidence="10" key="1">
    <citation type="journal article" date="2017" name="J. Antimicrob. Chemother.">
        <title>Emergence and genomic analysis of MDR Laribacter hongkongensis strain HLGZ1 from Guangzhou, China.</title>
        <authorList>
            <person name="Wu H.K."/>
            <person name="Chen J.H."/>
            <person name="Yang L."/>
            <person name="Li A.R."/>
            <person name="Su D.H."/>
            <person name="Lin Y.P."/>
            <person name="Chen D.Q."/>
        </authorList>
    </citation>
    <scope>NUCLEOTIDE SEQUENCE</scope>
    <source>
        <strain evidence="10">HLGZ1</strain>
    </source>
</reference>
<dbReference type="InterPro" id="IPR002801">
    <property type="entry name" value="Asp_carbamoylTrfase_reg"/>
</dbReference>
<dbReference type="NCBIfam" id="TIGR00240">
    <property type="entry name" value="ATCase_reg"/>
    <property type="match status" value="1"/>
</dbReference>
<organism evidence="10 12">
    <name type="scientific">Laribacter hongkongensis</name>
    <dbReference type="NCBI Taxonomy" id="168471"/>
    <lineage>
        <taxon>Bacteria</taxon>
        <taxon>Pseudomonadati</taxon>
        <taxon>Pseudomonadota</taxon>
        <taxon>Betaproteobacteria</taxon>
        <taxon>Neisseriales</taxon>
        <taxon>Aquaspirillaceae</taxon>
        <taxon>Laribacter</taxon>
    </lineage>
</organism>
<dbReference type="OrthoDB" id="5599321at2"/>
<dbReference type="Proteomes" id="UP000197424">
    <property type="component" value="Chromosome"/>
</dbReference>
<evidence type="ECO:0000259" key="9">
    <source>
        <dbReference type="Pfam" id="PF02748"/>
    </source>
</evidence>
<dbReference type="SUPFAM" id="SSF54893">
    <property type="entry name" value="Aspartate carbamoyltransferase, Regulatory-chain, N-terminal domain"/>
    <property type="match status" value="1"/>
</dbReference>
<dbReference type="InterPro" id="IPR036793">
    <property type="entry name" value="Asp_carbatrfase_reg_N_sf"/>
</dbReference>
<dbReference type="InterPro" id="IPR036792">
    <property type="entry name" value="Asp_carbatrfase_reg_C_sf"/>
</dbReference>
<dbReference type="SUPFAM" id="SSF57825">
    <property type="entry name" value="Aspartate carbamoyltransferase, Regulatory-chain, C-terminal domain"/>
    <property type="match status" value="1"/>
</dbReference>
<dbReference type="Pfam" id="PF02748">
    <property type="entry name" value="PyrI_C"/>
    <property type="match status" value="1"/>
</dbReference>
<evidence type="ECO:0000259" key="8">
    <source>
        <dbReference type="Pfam" id="PF01948"/>
    </source>
</evidence>
<evidence type="ECO:0000256" key="3">
    <source>
        <dbReference type="ARBA" id="ARBA00021764"/>
    </source>
</evidence>